<organism evidence="2 3">
    <name type="scientific">Vespula squamosa</name>
    <name type="common">Southern yellow jacket</name>
    <name type="synonym">Wasp</name>
    <dbReference type="NCBI Taxonomy" id="30214"/>
    <lineage>
        <taxon>Eukaryota</taxon>
        <taxon>Metazoa</taxon>
        <taxon>Ecdysozoa</taxon>
        <taxon>Arthropoda</taxon>
        <taxon>Hexapoda</taxon>
        <taxon>Insecta</taxon>
        <taxon>Pterygota</taxon>
        <taxon>Neoptera</taxon>
        <taxon>Endopterygota</taxon>
        <taxon>Hymenoptera</taxon>
        <taxon>Apocrita</taxon>
        <taxon>Aculeata</taxon>
        <taxon>Vespoidea</taxon>
        <taxon>Vespidae</taxon>
        <taxon>Vespinae</taxon>
        <taxon>Vespula</taxon>
    </lineage>
</organism>
<comment type="caution">
    <text evidence="2">The sequence shown here is derived from an EMBL/GenBank/DDBJ whole genome shotgun (WGS) entry which is preliminary data.</text>
</comment>
<keyword evidence="3" id="KW-1185">Reference proteome</keyword>
<evidence type="ECO:0000313" key="2">
    <source>
        <dbReference type="EMBL" id="KAL2730944.1"/>
    </source>
</evidence>
<dbReference type="Proteomes" id="UP001607302">
    <property type="component" value="Unassembled WGS sequence"/>
</dbReference>
<reference evidence="2 3" key="1">
    <citation type="journal article" date="2024" name="Ann. Entomol. Soc. Am.">
        <title>Genomic analyses of the southern and eastern yellowjacket wasps (Hymenoptera: Vespidae) reveal evolutionary signatures of social life.</title>
        <authorList>
            <person name="Catto M.A."/>
            <person name="Caine P.B."/>
            <person name="Orr S.E."/>
            <person name="Hunt B.G."/>
            <person name="Goodisman M.A.D."/>
        </authorList>
    </citation>
    <scope>NUCLEOTIDE SEQUENCE [LARGE SCALE GENOMIC DNA]</scope>
    <source>
        <strain evidence="2">233</strain>
        <tissue evidence="2">Head and thorax</tissue>
    </source>
</reference>
<proteinExistence type="predicted"/>
<gene>
    <name evidence="2" type="ORF">V1478_005357</name>
</gene>
<dbReference type="EMBL" id="JAUDFV010000110">
    <property type="protein sequence ID" value="KAL2730944.1"/>
    <property type="molecule type" value="Genomic_DNA"/>
</dbReference>
<dbReference type="AlphaFoldDB" id="A0ABD2BDX0"/>
<evidence type="ECO:0000313" key="3">
    <source>
        <dbReference type="Proteomes" id="UP001607302"/>
    </source>
</evidence>
<name>A0ABD2BDX0_VESSQ</name>
<protein>
    <submittedName>
        <fullName evidence="2">Uncharacterized protein</fullName>
    </submittedName>
</protein>
<feature type="region of interest" description="Disordered" evidence="1">
    <location>
        <begin position="1"/>
        <end position="75"/>
    </location>
</feature>
<evidence type="ECO:0000256" key="1">
    <source>
        <dbReference type="SAM" id="MobiDB-lite"/>
    </source>
</evidence>
<sequence length="75" mass="8368">MYMYFTVRATAHRGGSSVPRGSEAEGEGAGGGGKGGHREEEEEEEEEKEQKQQQQEEEDDKVPGHSERVTNQIIY</sequence>
<accession>A0ABD2BDX0</accession>